<evidence type="ECO:0000256" key="2">
    <source>
        <dbReference type="ARBA" id="ARBA00013194"/>
    </source>
</evidence>
<dbReference type="EC" id="5.2.1.8" evidence="2"/>
<dbReference type="GO" id="GO:0006457">
    <property type="term" value="P:protein folding"/>
    <property type="evidence" value="ECO:0007669"/>
    <property type="project" value="InterPro"/>
</dbReference>
<dbReference type="AlphaFoldDB" id="A0A103Y1C3"/>
<name>A0A103Y1C3_CYNCS</name>
<keyword evidence="7" id="KW-1185">Reference proteome</keyword>
<dbReference type="PANTHER" id="PTHR11071">
    <property type="entry name" value="PEPTIDYL-PROLYL CIS-TRANS ISOMERASE"/>
    <property type="match status" value="1"/>
</dbReference>
<comment type="similarity">
    <text evidence="1">Belongs to the cyclophilin-type PPIase family.</text>
</comment>
<evidence type="ECO:0000313" key="7">
    <source>
        <dbReference type="Proteomes" id="UP000243975"/>
    </source>
</evidence>
<keyword evidence="4 6" id="KW-0413">Isomerase</keyword>
<dbReference type="GO" id="GO:0003755">
    <property type="term" value="F:peptidyl-prolyl cis-trans isomerase activity"/>
    <property type="evidence" value="ECO:0007669"/>
    <property type="project" value="UniProtKB-KW"/>
</dbReference>
<dbReference type="Proteomes" id="UP000243975">
    <property type="component" value="Unassembled WGS sequence"/>
</dbReference>
<dbReference type="InterPro" id="IPR002130">
    <property type="entry name" value="Cyclophilin-type_PPIase_dom"/>
</dbReference>
<sequence>MASGMVGGGGNGGVEWHQRPPNAKNPIVFFDITIGTIPAGRIKMELFADIAPKTAENFRQFCTGEYRKAGLPVGYKGCQFHRIIKDFMIQAGDFLKGDGSGCVSIYGSKFEDENFIAKHTGPGLLSMEKLLQEAMDALLDNGICRQPMRDDRNRVYKSLSDVTDGKEEEFMRLLEAQSEARLLMFSNMNLLSPTTRDPISAPTQDMLSGLCLNEWKSSGSRYWICQLCYGRSPAHDDLVQLGEAVAILSDEGFSWTEAITISFVAYTSRGVTSSLKPKRGLSNEHAFVQPDIHNLGYGQSFLAHLNSRKRLKCHVLGEPGKTTDVEDGLVVQKAYKLSISDLSQANSGPNSNGCQFFITCAKCDWLDNKHVVFGRVLGDGLLVVRKIENVATGPNNRPKLPCIIAECGEM</sequence>
<comment type="caution">
    <text evidence="6">The sequence shown here is derived from an EMBL/GenBank/DDBJ whole genome shotgun (WGS) entry which is preliminary data.</text>
</comment>
<dbReference type="PRINTS" id="PR00153">
    <property type="entry name" value="CSAPPISMRASE"/>
</dbReference>
<organism evidence="6 7">
    <name type="scientific">Cynara cardunculus var. scolymus</name>
    <name type="common">Globe artichoke</name>
    <name type="synonym">Cynara scolymus</name>
    <dbReference type="NCBI Taxonomy" id="59895"/>
    <lineage>
        <taxon>Eukaryota</taxon>
        <taxon>Viridiplantae</taxon>
        <taxon>Streptophyta</taxon>
        <taxon>Embryophyta</taxon>
        <taxon>Tracheophyta</taxon>
        <taxon>Spermatophyta</taxon>
        <taxon>Magnoliopsida</taxon>
        <taxon>eudicotyledons</taxon>
        <taxon>Gunneridae</taxon>
        <taxon>Pentapetalae</taxon>
        <taxon>asterids</taxon>
        <taxon>campanulids</taxon>
        <taxon>Asterales</taxon>
        <taxon>Asteraceae</taxon>
        <taxon>Carduoideae</taxon>
        <taxon>Cardueae</taxon>
        <taxon>Carduinae</taxon>
        <taxon>Cynara</taxon>
    </lineage>
</organism>
<dbReference type="Gene3D" id="2.40.100.10">
    <property type="entry name" value="Cyclophilin-like"/>
    <property type="match status" value="2"/>
</dbReference>
<proteinExistence type="inferred from homology"/>
<feature type="domain" description="PPIase cyclophilin-type" evidence="5">
    <location>
        <begin position="29"/>
        <end position="409"/>
    </location>
</feature>
<evidence type="ECO:0000256" key="4">
    <source>
        <dbReference type="ARBA" id="ARBA00023235"/>
    </source>
</evidence>
<evidence type="ECO:0000313" key="6">
    <source>
        <dbReference type="EMBL" id="KVI00724.1"/>
    </source>
</evidence>
<dbReference type="GO" id="GO:0005737">
    <property type="term" value="C:cytoplasm"/>
    <property type="evidence" value="ECO:0007669"/>
    <property type="project" value="TreeGrafter"/>
</dbReference>
<protein>
    <recommendedName>
        <fullName evidence="2">peptidylprolyl isomerase</fullName>
        <ecNumber evidence="2">5.2.1.8</ecNumber>
    </recommendedName>
</protein>
<accession>A0A103Y1C3</accession>
<gene>
    <name evidence="6" type="ORF">Ccrd_021024</name>
</gene>
<dbReference type="GO" id="GO:0016018">
    <property type="term" value="F:cyclosporin A binding"/>
    <property type="evidence" value="ECO:0007669"/>
    <property type="project" value="TreeGrafter"/>
</dbReference>
<evidence type="ECO:0000256" key="1">
    <source>
        <dbReference type="ARBA" id="ARBA00007365"/>
    </source>
</evidence>
<dbReference type="Gramene" id="KVI00724">
    <property type="protein sequence ID" value="KVI00724"/>
    <property type="gene ID" value="Ccrd_021024"/>
</dbReference>
<dbReference type="SUPFAM" id="SSF50891">
    <property type="entry name" value="Cyclophilin-like"/>
    <property type="match status" value="2"/>
</dbReference>
<evidence type="ECO:0000259" key="5">
    <source>
        <dbReference type="PROSITE" id="PS50072"/>
    </source>
</evidence>
<dbReference type="SUPFAM" id="SSF64484">
    <property type="entry name" value="beta and beta-prime subunits of DNA dependent RNA-polymerase"/>
    <property type="match status" value="1"/>
</dbReference>
<dbReference type="PANTHER" id="PTHR11071:SF561">
    <property type="entry name" value="PEPTIDYL-PROLYL CIS-TRANS ISOMERASE D-RELATED"/>
    <property type="match status" value="1"/>
</dbReference>
<dbReference type="Pfam" id="PF00160">
    <property type="entry name" value="Pro_isomerase"/>
    <property type="match status" value="2"/>
</dbReference>
<dbReference type="PROSITE" id="PS00170">
    <property type="entry name" value="CSA_PPIASE_1"/>
    <property type="match status" value="1"/>
</dbReference>
<reference evidence="6 7" key="1">
    <citation type="journal article" date="2016" name="Sci. Rep.">
        <title>The genome sequence of the outbreeding globe artichoke constructed de novo incorporating a phase-aware low-pass sequencing strategy of F1 progeny.</title>
        <authorList>
            <person name="Scaglione D."/>
            <person name="Reyes-Chin-Wo S."/>
            <person name="Acquadro A."/>
            <person name="Froenicke L."/>
            <person name="Portis E."/>
            <person name="Beitel C."/>
            <person name="Tirone M."/>
            <person name="Mauro R."/>
            <person name="Lo Monaco A."/>
            <person name="Mauromicale G."/>
            <person name="Faccioli P."/>
            <person name="Cattivelli L."/>
            <person name="Rieseberg L."/>
            <person name="Michelmore R."/>
            <person name="Lanteri S."/>
        </authorList>
    </citation>
    <scope>NUCLEOTIDE SEQUENCE [LARGE SCALE GENOMIC DNA]</scope>
    <source>
        <strain evidence="6">2C</strain>
    </source>
</reference>
<dbReference type="PROSITE" id="PS50072">
    <property type="entry name" value="CSA_PPIASE_2"/>
    <property type="match status" value="1"/>
</dbReference>
<dbReference type="STRING" id="59895.A0A103Y1C3"/>
<dbReference type="InterPro" id="IPR020892">
    <property type="entry name" value="Cyclophilin-type_PPIase_CS"/>
</dbReference>
<dbReference type="EMBL" id="LEKV01003318">
    <property type="protein sequence ID" value="KVI00724.1"/>
    <property type="molecule type" value="Genomic_DNA"/>
</dbReference>
<evidence type="ECO:0000256" key="3">
    <source>
        <dbReference type="ARBA" id="ARBA00023110"/>
    </source>
</evidence>
<dbReference type="InterPro" id="IPR029000">
    <property type="entry name" value="Cyclophilin-like_dom_sf"/>
</dbReference>
<keyword evidence="3" id="KW-0697">Rotamase</keyword>